<proteinExistence type="predicted"/>
<dbReference type="EMBL" id="JAIXMP010000007">
    <property type="protein sequence ID" value="KAI9270438.1"/>
    <property type="molecule type" value="Genomic_DNA"/>
</dbReference>
<dbReference type="GO" id="GO:0042795">
    <property type="term" value="P:snRNA transcription by RNA polymerase II"/>
    <property type="evidence" value="ECO:0007669"/>
    <property type="project" value="TreeGrafter"/>
</dbReference>
<keyword evidence="1" id="KW-0805">Transcription regulation</keyword>
<accession>A0AAD5PGI1</accession>
<dbReference type="PANTHER" id="PTHR46621">
    <property type="entry name" value="SNRNA-ACTIVATING PROTEIN COMPLEX SUBUNIT 4"/>
    <property type="match status" value="1"/>
</dbReference>
<feature type="domain" description="Myb-like" evidence="5">
    <location>
        <begin position="54"/>
        <end position="98"/>
    </location>
</feature>
<evidence type="ECO:0000313" key="7">
    <source>
        <dbReference type="EMBL" id="KAI9270438.1"/>
    </source>
</evidence>
<feature type="domain" description="Myb-like" evidence="5">
    <location>
        <begin position="154"/>
        <end position="202"/>
    </location>
</feature>
<dbReference type="SUPFAM" id="SSF46689">
    <property type="entry name" value="Homeodomain-like"/>
    <property type="match status" value="3"/>
</dbReference>
<dbReference type="GO" id="GO:0000978">
    <property type="term" value="F:RNA polymerase II cis-regulatory region sequence-specific DNA binding"/>
    <property type="evidence" value="ECO:0007669"/>
    <property type="project" value="TreeGrafter"/>
</dbReference>
<evidence type="ECO:0000256" key="2">
    <source>
        <dbReference type="ARBA" id="ARBA00023125"/>
    </source>
</evidence>
<keyword evidence="4" id="KW-0539">Nucleus</keyword>
<sequence>MELLQTTFHNTIRSFQWSGLIRRALTISSTQYKQGGPGKTRVSTADKEVVTRTRRMWSKEDSDRLVQMVQIMGPKWTAIGRTLDRPASAVFNRYKHLTDTHEFHGPWAASELDRLRELTKGKQSNEINWEQVRLQMPRLRPVCILRLTYKHSVDPKIRHGRWSEEEVARLEQLVRVYRGQDWDSIEQGMGTRTKRQCLERWRWQQAGGLKKGRFTEDEDAAIIAAVQQYGENFAKIKEVTRSERTARNISQHYRYALCPNTDRSPWTVEEENRMYDLCKEHSHNMSKVKLEMNSRRSPKDMWNHYYKIQKQRLQQQSN</sequence>
<evidence type="ECO:0000256" key="4">
    <source>
        <dbReference type="ARBA" id="ARBA00023242"/>
    </source>
</evidence>
<evidence type="ECO:0000259" key="6">
    <source>
        <dbReference type="PROSITE" id="PS51294"/>
    </source>
</evidence>
<evidence type="ECO:0000256" key="3">
    <source>
        <dbReference type="ARBA" id="ARBA00023163"/>
    </source>
</evidence>
<dbReference type="SMART" id="SM00717">
    <property type="entry name" value="SANT"/>
    <property type="match status" value="4"/>
</dbReference>
<dbReference type="CDD" id="cd00167">
    <property type="entry name" value="SANT"/>
    <property type="match status" value="2"/>
</dbReference>
<dbReference type="Proteomes" id="UP001209540">
    <property type="component" value="Unassembled WGS sequence"/>
</dbReference>
<dbReference type="Pfam" id="PF13921">
    <property type="entry name" value="Myb_DNA-bind_6"/>
    <property type="match status" value="2"/>
</dbReference>
<dbReference type="AlphaFoldDB" id="A0AAD5PGI1"/>
<dbReference type="InterPro" id="IPR001005">
    <property type="entry name" value="SANT/Myb"/>
</dbReference>
<dbReference type="GO" id="GO:0019185">
    <property type="term" value="C:snRNA-activating protein complex"/>
    <property type="evidence" value="ECO:0007669"/>
    <property type="project" value="TreeGrafter"/>
</dbReference>
<reference evidence="7" key="2">
    <citation type="submission" date="2023-02" db="EMBL/GenBank/DDBJ databases">
        <authorList>
            <consortium name="DOE Joint Genome Institute"/>
            <person name="Mondo S.J."/>
            <person name="Chang Y."/>
            <person name="Wang Y."/>
            <person name="Ahrendt S."/>
            <person name="Andreopoulos W."/>
            <person name="Barry K."/>
            <person name="Beard J."/>
            <person name="Benny G.L."/>
            <person name="Blankenship S."/>
            <person name="Bonito G."/>
            <person name="Cuomo C."/>
            <person name="Desiro A."/>
            <person name="Gervers K.A."/>
            <person name="Hundley H."/>
            <person name="Kuo A."/>
            <person name="LaButti K."/>
            <person name="Lang B.F."/>
            <person name="Lipzen A."/>
            <person name="O'Donnell K."/>
            <person name="Pangilinan J."/>
            <person name="Reynolds N."/>
            <person name="Sandor L."/>
            <person name="Smith M.W."/>
            <person name="Tsang A."/>
            <person name="Grigoriev I.V."/>
            <person name="Stajich J.E."/>
            <person name="Spatafora J.W."/>
        </authorList>
    </citation>
    <scope>NUCLEOTIDE SEQUENCE</scope>
    <source>
        <strain evidence="7">RSA 2281</strain>
    </source>
</reference>
<dbReference type="PROSITE" id="PS51294">
    <property type="entry name" value="HTH_MYB"/>
    <property type="match status" value="2"/>
</dbReference>
<comment type="caution">
    <text evidence="7">The sequence shown here is derived from an EMBL/GenBank/DDBJ whole genome shotgun (WGS) entry which is preliminary data.</text>
</comment>
<evidence type="ECO:0000313" key="8">
    <source>
        <dbReference type="Proteomes" id="UP001209540"/>
    </source>
</evidence>
<name>A0AAD5PGI1_9FUNG</name>
<feature type="domain" description="HTH myb-type" evidence="6">
    <location>
        <begin position="154"/>
        <end position="209"/>
    </location>
</feature>
<keyword evidence="2" id="KW-0238">DNA-binding</keyword>
<evidence type="ECO:0000259" key="5">
    <source>
        <dbReference type="PROSITE" id="PS50090"/>
    </source>
</evidence>
<dbReference type="InterPro" id="IPR017930">
    <property type="entry name" value="Myb_dom"/>
</dbReference>
<dbReference type="Pfam" id="PF00249">
    <property type="entry name" value="Myb_DNA-binding"/>
    <property type="match status" value="1"/>
</dbReference>
<organism evidence="7 8">
    <name type="scientific">Phascolomyces articulosus</name>
    <dbReference type="NCBI Taxonomy" id="60185"/>
    <lineage>
        <taxon>Eukaryota</taxon>
        <taxon>Fungi</taxon>
        <taxon>Fungi incertae sedis</taxon>
        <taxon>Mucoromycota</taxon>
        <taxon>Mucoromycotina</taxon>
        <taxon>Mucoromycetes</taxon>
        <taxon>Mucorales</taxon>
        <taxon>Lichtheimiaceae</taxon>
        <taxon>Phascolomyces</taxon>
    </lineage>
</organism>
<dbReference type="GO" id="GO:0042796">
    <property type="term" value="P:snRNA transcription by RNA polymerase III"/>
    <property type="evidence" value="ECO:0007669"/>
    <property type="project" value="TreeGrafter"/>
</dbReference>
<keyword evidence="3" id="KW-0804">Transcription</keyword>
<dbReference type="Gene3D" id="1.10.10.60">
    <property type="entry name" value="Homeodomain-like"/>
    <property type="match status" value="3"/>
</dbReference>
<dbReference type="PANTHER" id="PTHR46621:SF1">
    <property type="entry name" value="SNRNA-ACTIVATING PROTEIN COMPLEX SUBUNIT 4"/>
    <property type="match status" value="1"/>
</dbReference>
<dbReference type="InterPro" id="IPR009057">
    <property type="entry name" value="Homeodomain-like_sf"/>
</dbReference>
<evidence type="ECO:0000256" key="1">
    <source>
        <dbReference type="ARBA" id="ARBA00023015"/>
    </source>
</evidence>
<protein>
    <submittedName>
        <fullName evidence="7">Uncharacterized protein</fullName>
    </submittedName>
</protein>
<gene>
    <name evidence="7" type="ORF">BDA99DRAFT_501789</name>
</gene>
<dbReference type="PROSITE" id="PS50090">
    <property type="entry name" value="MYB_LIKE"/>
    <property type="match status" value="2"/>
</dbReference>
<reference evidence="7" key="1">
    <citation type="journal article" date="2022" name="IScience">
        <title>Evolution of zygomycete secretomes and the origins of terrestrial fungal ecologies.</title>
        <authorList>
            <person name="Chang Y."/>
            <person name="Wang Y."/>
            <person name="Mondo S."/>
            <person name="Ahrendt S."/>
            <person name="Andreopoulos W."/>
            <person name="Barry K."/>
            <person name="Beard J."/>
            <person name="Benny G.L."/>
            <person name="Blankenship S."/>
            <person name="Bonito G."/>
            <person name="Cuomo C."/>
            <person name="Desiro A."/>
            <person name="Gervers K.A."/>
            <person name="Hundley H."/>
            <person name="Kuo A."/>
            <person name="LaButti K."/>
            <person name="Lang B.F."/>
            <person name="Lipzen A."/>
            <person name="O'Donnell K."/>
            <person name="Pangilinan J."/>
            <person name="Reynolds N."/>
            <person name="Sandor L."/>
            <person name="Smith M.E."/>
            <person name="Tsang A."/>
            <person name="Grigoriev I.V."/>
            <person name="Stajich J.E."/>
            <person name="Spatafora J.W."/>
        </authorList>
    </citation>
    <scope>NUCLEOTIDE SEQUENCE</scope>
    <source>
        <strain evidence="7">RSA 2281</strain>
    </source>
</reference>
<feature type="domain" description="HTH myb-type" evidence="6">
    <location>
        <begin position="210"/>
        <end position="261"/>
    </location>
</feature>
<dbReference type="InterPro" id="IPR051575">
    <property type="entry name" value="Myb-like_DNA-bd"/>
</dbReference>
<dbReference type="GO" id="GO:0001006">
    <property type="term" value="F:RNA polymerase III type 3 promoter sequence-specific DNA binding"/>
    <property type="evidence" value="ECO:0007669"/>
    <property type="project" value="TreeGrafter"/>
</dbReference>
<keyword evidence="8" id="KW-1185">Reference proteome</keyword>